<keyword evidence="1 5" id="KW-0963">Cytoplasm</keyword>
<dbReference type="NCBIfam" id="TIGR02273">
    <property type="entry name" value="16S_RimM"/>
    <property type="match status" value="1"/>
</dbReference>
<dbReference type="InterPro" id="IPR036976">
    <property type="entry name" value="RimM_N_sf"/>
</dbReference>
<keyword evidence="3 5" id="KW-0698">rRNA processing</keyword>
<comment type="caution">
    <text evidence="8">The sequence shown here is derived from an EMBL/GenBank/DDBJ whole genome shotgun (WGS) entry which is preliminary data.</text>
</comment>
<keyword evidence="2 5" id="KW-0690">Ribosome biogenesis</keyword>
<dbReference type="InterPro" id="IPR056792">
    <property type="entry name" value="PRC_RimM"/>
</dbReference>
<dbReference type="EMBL" id="AZFI01000001">
    <property type="protein sequence ID" value="KRM32193.1"/>
    <property type="molecule type" value="Genomic_DNA"/>
</dbReference>
<dbReference type="Gene3D" id="2.40.30.60">
    <property type="entry name" value="RimM"/>
    <property type="match status" value="1"/>
</dbReference>
<comment type="subcellular location">
    <subcellularLocation>
        <location evidence="5">Cytoplasm</location>
    </subcellularLocation>
</comment>
<evidence type="ECO:0000256" key="1">
    <source>
        <dbReference type="ARBA" id="ARBA00022490"/>
    </source>
</evidence>
<dbReference type="Pfam" id="PF01782">
    <property type="entry name" value="RimM"/>
    <property type="match status" value="1"/>
</dbReference>
<evidence type="ECO:0000256" key="3">
    <source>
        <dbReference type="ARBA" id="ARBA00022552"/>
    </source>
</evidence>
<dbReference type="InterPro" id="IPR011033">
    <property type="entry name" value="PRC_barrel-like_sf"/>
</dbReference>
<dbReference type="Proteomes" id="UP000051217">
    <property type="component" value="Unassembled WGS sequence"/>
</dbReference>
<comment type="function">
    <text evidence="5">An accessory protein needed during the final step in the assembly of 30S ribosomal subunit, possibly for assembly of the head region. Essential for efficient processing of 16S rRNA. May be needed both before and after RbfA during the maturation of 16S rRNA. It has affinity for free ribosomal 30S subunits but not for 70S ribosomes.</text>
</comment>
<feature type="domain" description="RimM N-terminal" evidence="6">
    <location>
        <begin position="8"/>
        <end position="90"/>
    </location>
</feature>
<dbReference type="InterPro" id="IPR002676">
    <property type="entry name" value="RimM_N"/>
</dbReference>
<dbReference type="Gene3D" id="2.30.30.240">
    <property type="entry name" value="PRC-barrel domain"/>
    <property type="match status" value="1"/>
</dbReference>
<dbReference type="InterPro" id="IPR009000">
    <property type="entry name" value="Transl_B-barrel_sf"/>
</dbReference>
<evidence type="ECO:0000256" key="5">
    <source>
        <dbReference type="HAMAP-Rule" id="MF_00014"/>
    </source>
</evidence>
<dbReference type="PANTHER" id="PTHR33692:SF1">
    <property type="entry name" value="RIBOSOME MATURATION FACTOR RIMM"/>
    <property type="match status" value="1"/>
</dbReference>
<evidence type="ECO:0000259" key="7">
    <source>
        <dbReference type="Pfam" id="PF24986"/>
    </source>
</evidence>
<organism evidence="8 9">
    <name type="scientific">Ligilactobacillus acidipiscis DSM 15836</name>
    <dbReference type="NCBI Taxonomy" id="1423716"/>
    <lineage>
        <taxon>Bacteria</taxon>
        <taxon>Bacillati</taxon>
        <taxon>Bacillota</taxon>
        <taxon>Bacilli</taxon>
        <taxon>Lactobacillales</taxon>
        <taxon>Lactobacillaceae</taxon>
        <taxon>Ligilactobacillus</taxon>
    </lineage>
</organism>
<name>A0ABR5PP68_9LACO</name>
<sequence length="173" mass="19846">MFMTYFNVGEIVNTHGIRGEVKVLATTDFTEERFVPGQVLYVSQKNSSPVKLTVKRHWSQKQFEILAFEEINDINEVEKYKGAQLQITSEQQSPLEEGAYYYREIIGLEVYSLEDELLGTISEVMETGANDVWVVKRPNGKEVLLPAIKDVIKKVDLEQQCVIVDWLEGLDEQ</sequence>
<gene>
    <name evidence="5" type="primary">rimM</name>
    <name evidence="8" type="ORF">FC65_GL000022</name>
</gene>
<evidence type="ECO:0000313" key="8">
    <source>
        <dbReference type="EMBL" id="KRM32193.1"/>
    </source>
</evidence>
<protein>
    <recommendedName>
        <fullName evidence="5">Ribosome maturation factor RimM</fullName>
    </recommendedName>
</protein>
<feature type="domain" description="Ribosome maturation factor RimM PRC barrel" evidence="7">
    <location>
        <begin position="104"/>
        <end position="170"/>
    </location>
</feature>
<dbReference type="HAMAP" id="MF_00014">
    <property type="entry name" value="Ribosome_mat_RimM"/>
    <property type="match status" value="1"/>
</dbReference>
<evidence type="ECO:0000259" key="6">
    <source>
        <dbReference type="Pfam" id="PF01782"/>
    </source>
</evidence>
<keyword evidence="9" id="KW-1185">Reference proteome</keyword>
<comment type="similarity">
    <text evidence="5">Belongs to the RimM family.</text>
</comment>
<accession>A0ABR5PP68</accession>
<dbReference type="SUPFAM" id="SSF50447">
    <property type="entry name" value="Translation proteins"/>
    <property type="match status" value="1"/>
</dbReference>
<reference evidence="8 9" key="1">
    <citation type="journal article" date="2015" name="Genome Announc.">
        <title>Expanding the biotechnology potential of lactobacilli through comparative genomics of 213 strains and associated genera.</title>
        <authorList>
            <person name="Sun Z."/>
            <person name="Harris H.M."/>
            <person name="McCann A."/>
            <person name="Guo C."/>
            <person name="Argimon S."/>
            <person name="Zhang W."/>
            <person name="Yang X."/>
            <person name="Jeffery I.B."/>
            <person name="Cooney J.C."/>
            <person name="Kagawa T.F."/>
            <person name="Liu W."/>
            <person name="Song Y."/>
            <person name="Salvetti E."/>
            <person name="Wrobel A."/>
            <person name="Rasinkangas P."/>
            <person name="Parkhill J."/>
            <person name="Rea M.C."/>
            <person name="O'Sullivan O."/>
            <person name="Ritari J."/>
            <person name="Douillard F.P."/>
            <person name="Paul Ross R."/>
            <person name="Yang R."/>
            <person name="Briner A.E."/>
            <person name="Felis G.E."/>
            <person name="de Vos W.M."/>
            <person name="Barrangou R."/>
            <person name="Klaenhammer T.R."/>
            <person name="Caufield P.W."/>
            <person name="Cui Y."/>
            <person name="Zhang H."/>
            <person name="O'Toole P.W."/>
        </authorList>
    </citation>
    <scope>NUCLEOTIDE SEQUENCE [LARGE SCALE GENOMIC DNA]</scope>
    <source>
        <strain evidence="8 9">DSM 15836</strain>
    </source>
</reference>
<dbReference type="PANTHER" id="PTHR33692">
    <property type="entry name" value="RIBOSOME MATURATION FACTOR RIMM"/>
    <property type="match status" value="1"/>
</dbReference>
<keyword evidence="4 5" id="KW-0143">Chaperone</keyword>
<dbReference type="InterPro" id="IPR011961">
    <property type="entry name" value="RimM"/>
</dbReference>
<comment type="domain">
    <text evidence="5">The PRC barrel domain binds ribosomal protein uS19.</text>
</comment>
<dbReference type="SUPFAM" id="SSF50346">
    <property type="entry name" value="PRC-barrel domain"/>
    <property type="match status" value="1"/>
</dbReference>
<comment type="subunit">
    <text evidence="5">Binds ribosomal protein uS19.</text>
</comment>
<proteinExistence type="inferred from homology"/>
<evidence type="ECO:0000313" key="9">
    <source>
        <dbReference type="Proteomes" id="UP000051217"/>
    </source>
</evidence>
<evidence type="ECO:0000256" key="2">
    <source>
        <dbReference type="ARBA" id="ARBA00022517"/>
    </source>
</evidence>
<dbReference type="Pfam" id="PF24986">
    <property type="entry name" value="PRC_RimM"/>
    <property type="match status" value="1"/>
</dbReference>
<evidence type="ECO:0000256" key="4">
    <source>
        <dbReference type="ARBA" id="ARBA00023186"/>
    </source>
</evidence>